<dbReference type="RefSeq" id="WP_367959113.1">
    <property type="nucleotide sequence ID" value="NZ_JBAKFK010000003.1"/>
</dbReference>
<gene>
    <name evidence="3" type="ORF">V6X73_07455</name>
</gene>
<dbReference type="InterPro" id="IPR015943">
    <property type="entry name" value="WD40/YVTN_repeat-like_dom_sf"/>
</dbReference>
<comment type="caution">
    <text evidence="3">The sequence shown here is derived from an EMBL/GenBank/DDBJ whole genome shotgun (WGS) entry which is preliminary data.</text>
</comment>
<dbReference type="InterPro" id="IPR052025">
    <property type="entry name" value="Xyloglucanase_GH74"/>
</dbReference>
<dbReference type="InterPro" id="IPR031778">
    <property type="entry name" value="Sortilin_N"/>
</dbReference>
<evidence type="ECO:0000313" key="3">
    <source>
        <dbReference type="EMBL" id="MEX0469559.1"/>
    </source>
</evidence>
<dbReference type="Gene3D" id="2.130.10.10">
    <property type="entry name" value="YVTN repeat-like/Quinoprotein amine dehydrogenase"/>
    <property type="match status" value="1"/>
</dbReference>
<dbReference type="SUPFAM" id="SSF110296">
    <property type="entry name" value="Oligoxyloglucan reducing end-specific cellobiohydrolase"/>
    <property type="match status" value="1"/>
</dbReference>
<protein>
    <recommendedName>
        <fullName evidence="2">Sortilin N-terminal domain-containing protein</fullName>
    </recommendedName>
</protein>
<evidence type="ECO:0000259" key="2">
    <source>
        <dbReference type="Pfam" id="PF15902"/>
    </source>
</evidence>
<dbReference type="EMBL" id="JBAKFM010000003">
    <property type="protein sequence ID" value="MEX0469559.1"/>
    <property type="molecule type" value="Genomic_DNA"/>
</dbReference>
<keyword evidence="4" id="KW-1185">Reference proteome</keyword>
<dbReference type="Proteomes" id="UP001556709">
    <property type="component" value="Unassembled WGS sequence"/>
</dbReference>
<feature type="domain" description="Sortilin N-terminal" evidence="2">
    <location>
        <begin position="125"/>
        <end position="279"/>
    </location>
</feature>
<dbReference type="CDD" id="cd15482">
    <property type="entry name" value="Sialidase_non-viral"/>
    <property type="match status" value="2"/>
</dbReference>
<dbReference type="Pfam" id="PF15902">
    <property type="entry name" value="Sortilin-Vps10"/>
    <property type="match status" value="1"/>
</dbReference>
<keyword evidence="1" id="KW-0677">Repeat</keyword>
<reference evidence="3 4" key="1">
    <citation type="submission" date="2024-02" db="EMBL/GenBank/DDBJ databases">
        <title>New especies of Spiribacter isolated from saline water.</title>
        <authorList>
            <person name="Leon M.J."/>
            <person name="De La Haba R."/>
            <person name="Sanchez-Porro C."/>
            <person name="Ventosa A."/>
        </authorList>
    </citation>
    <scope>NUCLEOTIDE SEQUENCE [LARGE SCALE GENOMIC DNA]</scope>
    <source>
        <strain evidence="4">ag22IC6-390</strain>
    </source>
</reference>
<name>A0ABV3TD53_9GAMM</name>
<dbReference type="PANTHER" id="PTHR43739">
    <property type="entry name" value="XYLOGLUCANASE (EUROFUNG)"/>
    <property type="match status" value="1"/>
</dbReference>
<sequence length="373" mass="40552">MPSLADTQPDIAVLVGTRKGLFIARSDDRRRHWQLEGPHIAGYEIQAAYLHPDDPAIGYAAAHHPVWGIHVYRTEDGGRSWTGLAEVPRHGPDEDESSLKMIWSLAPGPGSDPDHVMAGVEPPGVFRSRDGGQTWRPLTGFNDHPDRPAWSPAKGGLAVHSLQPDPFDSQRLFVAMSAGGIYRSDDGGDHWQAANAGIRAPYLAEQAPECGHCVHRLLVHPAQPGRAYQQSHHGLYVTDDGGRHWQEVTDGLPSDFGYALATDPRHADVIYCVPEESSQFRATVDGRLRVYRSDDAGRHWTALTRGLPQENVFVTVLRDGLAADGLDPLGLYLGTSSGHLFASRDAGDSWQRIAGYLPGILSIRAVAVDDGAS</sequence>
<organism evidence="3 4">
    <name type="scientific">Spiribacter pallidus</name>
    <dbReference type="NCBI Taxonomy" id="1987936"/>
    <lineage>
        <taxon>Bacteria</taxon>
        <taxon>Pseudomonadati</taxon>
        <taxon>Pseudomonadota</taxon>
        <taxon>Gammaproteobacteria</taxon>
        <taxon>Chromatiales</taxon>
        <taxon>Ectothiorhodospiraceae</taxon>
        <taxon>Spiribacter</taxon>
    </lineage>
</organism>
<accession>A0ABV3TD53</accession>
<evidence type="ECO:0000313" key="4">
    <source>
        <dbReference type="Proteomes" id="UP001556709"/>
    </source>
</evidence>
<proteinExistence type="predicted"/>
<evidence type="ECO:0000256" key="1">
    <source>
        <dbReference type="ARBA" id="ARBA00022737"/>
    </source>
</evidence>
<dbReference type="PANTHER" id="PTHR43739:SF5">
    <property type="entry name" value="EXO-ALPHA-SIALIDASE"/>
    <property type="match status" value="1"/>
</dbReference>